<name>A0A0T5NQS5_9RHOB</name>
<evidence type="ECO:0000259" key="8">
    <source>
        <dbReference type="Pfam" id="PF00462"/>
    </source>
</evidence>
<dbReference type="Proteomes" id="UP000051295">
    <property type="component" value="Unassembled WGS sequence"/>
</dbReference>
<dbReference type="InterPro" id="IPR002109">
    <property type="entry name" value="Glutaredoxin"/>
</dbReference>
<dbReference type="PATRIC" id="fig|1641875.4.peg.1867"/>
<reference evidence="9 10" key="1">
    <citation type="submission" date="2015-04" db="EMBL/GenBank/DDBJ databases">
        <title>The draft genome sequence of Roseovarius sp.R12b.</title>
        <authorList>
            <person name="Li G."/>
            <person name="Lai Q."/>
            <person name="Shao Z."/>
            <person name="Yan P."/>
        </authorList>
    </citation>
    <scope>NUCLEOTIDE SEQUENCE [LARGE SCALE GENOMIC DNA]</scope>
    <source>
        <strain evidence="9 10">R12B</strain>
    </source>
</reference>
<evidence type="ECO:0000256" key="1">
    <source>
        <dbReference type="ARBA" id="ARBA00002549"/>
    </source>
</evidence>
<evidence type="ECO:0000256" key="7">
    <source>
        <dbReference type="RuleBase" id="RU364065"/>
    </source>
</evidence>
<evidence type="ECO:0000313" key="9">
    <source>
        <dbReference type="EMBL" id="KRS11252.1"/>
    </source>
</evidence>
<sequence length="85" mass="9365">MRPVEIYTSQLCGFCHAAKRLLSQKGVDYTEIDVGREPEKRAEMTQRANGGRTVPQIFVGDVHVGGCDELYALDRAGKLDALLKA</sequence>
<dbReference type="InterPro" id="IPR036249">
    <property type="entry name" value="Thioredoxin-like_sf"/>
</dbReference>
<dbReference type="PANTHER" id="PTHR45694:SF18">
    <property type="entry name" value="GLUTAREDOXIN-1-RELATED"/>
    <property type="match status" value="1"/>
</dbReference>
<organism evidence="9 10">
    <name type="scientific">Roseovarius atlanticus</name>
    <dbReference type="NCBI Taxonomy" id="1641875"/>
    <lineage>
        <taxon>Bacteria</taxon>
        <taxon>Pseudomonadati</taxon>
        <taxon>Pseudomonadota</taxon>
        <taxon>Alphaproteobacteria</taxon>
        <taxon>Rhodobacterales</taxon>
        <taxon>Roseobacteraceae</taxon>
        <taxon>Roseovarius</taxon>
    </lineage>
</organism>
<keyword evidence="3 7" id="KW-0813">Transport</keyword>
<dbReference type="STRING" id="1641875.XM53_16830"/>
<dbReference type="AlphaFoldDB" id="A0A0T5NQS5"/>
<proteinExistence type="inferred from homology"/>
<keyword evidence="7" id="KW-0963">Cytoplasm</keyword>
<dbReference type="GO" id="GO:0034599">
    <property type="term" value="P:cellular response to oxidative stress"/>
    <property type="evidence" value="ECO:0007669"/>
    <property type="project" value="TreeGrafter"/>
</dbReference>
<evidence type="ECO:0000256" key="4">
    <source>
        <dbReference type="ARBA" id="ARBA00022982"/>
    </source>
</evidence>
<evidence type="ECO:0000256" key="5">
    <source>
        <dbReference type="ARBA" id="ARBA00023157"/>
    </source>
</evidence>
<keyword evidence="10" id="KW-1185">Reference proteome</keyword>
<dbReference type="NCBIfam" id="TIGR02181">
    <property type="entry name" value="GRX_bact"/>
    <property type="match status" value="1"/>
</dbReference>
<dbReference type="OrthoDB" id="9814618at2"/>
<dbReference type="Gene3D" id="3.40.30.10">
    <property type="entry name" value="Glutaredoxin"/>
    <property type="match status" value="1"/>
</dbReference>
<evidence type="ECO:0000256" key="2">
    <source>
        <dbReference type="ARBA" id="ARBA00007787"/>
    </source>
</evidence>
<keyword evidence="4 7" id="KW-0249">Electron transport</keyword>
<feature type="domain" description="Glutaredoxin" evidence="8">
    <location>
        <begin position="4"/>
        <end position="64"/>
    </location>
</feature>
<dbReference type="GO" id="GO:0005737">
    <property type="term" value="C:cytoplasm"/>
    <property type="evidence" value="ECO:0007669"/>
    <property type="project" value="TreeGrafter"/>
</dbReference>
<keyword evidence="5" id="KW-1015">Disulfide bond</keyword>
<dbReference type="PROSITE" id="PS51354">
    <property type="entry name" value="GLUTAREDOXIN_2"/>
    <property type="match status" value="1"/>
</dbReference>
<dbReference type="CDD" id="cd03418">
    <property type="entry name" value="GRX_GRXb_1_3_like"/>
    <property type="match status" value="1"/>
</dbReference>
<dbReference type="FunFam" id="3.40.30.10:FF:000018">
    <property type="entry name" value="Glutaredoxin"/>
    <property type="match status" value="1"/>
</dbReference>
<dbReference type="GO" id="GO:0045454">
    <property type="term" value="P:cell redox homeostasis"/>
    <property type="evidence" value="ECO:0007669"/>
    <property type="project" value="InterPro"/>
</dbReference>
<evidence type="ECO:0000313" key="10">
    <source>
        <dbReference type="Proteomes" id="UP000051295"/>
    </source>
</evidence>
<dbReference type="SUPFAM" id="SSF52833">
    <property type="entry name" value="Thioredoxin-like"/>
    <property type="match status" value="1"/>
</dbReference>
<evidence type="ECO:0000256" key="3">
    <source>
        <dbReference type="ARBA" id="ARBA00022448"/>
    </source>
</evidence>
<dbReference type="EMBL" id="LAXJ01000020">
    <property type="protein sequence ID" value="KRS11252.1"/>
    <property type="molecule type" value="Genomic_DNA"/>
</dbReference>
<gene>
    <name evidence="9" type="ORF">XM53_16830</name>
</gene>
<comment type="similarity">
    <text evidence="2 7">Belongs to the glutaredoxin family.</text>
</comment>
<dbReference type="InterPro" id="IPR011900">
    <property type="entry name" value="GRX_bact"/>
</dbReference>
<comment type="function">
    <text evidence="1 7">Has a glutathione-disulfide oxidoreductase activity in the presence of NADPH and glutathione reductase. Reduces low molecular weight disulfides and proteins.</text>
</comment>
<dbReference type="Pfam" id="PF00462">
    <property type="entry name" value="Glutaredoxin"/>
    <property type="match status" value="1"/>
</dbReference>
<dbReference type="GO" id="GO:0015038">
    <property type="term" value="F:glutathione disulfide oxidoreductase activity"/>
    <property type="evidence" value="ECO:0007669"/>
    <property type="project" value="UniProtKB-UniRule"/>
</dbReference>
<accession>A0A0T5NQS5</accession>
<dbReference type="InterPro" id="IPR014025">
    <property type="entry name" value="Glutaredoxin_subgr"/>
</dbReference>
<keyword evidence="6 7" id="KW-0676">Redox-active center</keyword>
<dbReference type="PANTHER" id="PTHR45694">
    <property type="entry name" value="GLUTAREDOXIN 2"/>
    <property type="match status" value="1"/>
</dbReference>
<protein>
    <recommendedName>
        <fullName evidence="7">Glutaredoxin</fullName>
    </recommendedName>
</protein>
<dbReference type="PRINTS" id="PR00160">
    <property type="entry name" value="GLUTAREDOXIN"/>
</dbReference>
<comment type="caution">
    <text evidence="9">The sequence shown here is derived from an EMBL/GenBank/DDBJ whole genome shotgun (WGS) entry which is preliminary data.</text>
</comment>
<evidence type="ECO:0000256" key="6">
    <source>
        <dbReference type="ARBA" id="ARBA00023284"/>
    </source>
</evidence>
<dbReference type="RefSeq" id="WP_057795409.1">
    <property type="nucleotide sequence ID" value="NZ_LAXJ01000020.1"/>
</dbReference>